<sequence length="39" mass="4662">NRLKVNVLKKSLTDENQTNNILVFQLTKFTDIFHKTRED</sequence>
<evidence type="ECO:0000313" key="2">
    <source>
        <dbReference type="Proteomes" id="UP000789375"/>
    </source>
</evidence>
<evidence type="ECO:0000313" key="1">
    <source>
        <dbReference type="EMBL" id="CAG8553004.1"/>
    </source>
</evidence>
<gene>
    <name evidence="1" type="ORF">FMOSSE_LOCUS6565</name>
</gene>
<dbReference type="AlphaFoldDB" id="A0A9N9B730"/>
<comment type="caution">
    <text evidence="1">The sequence shown here is derived from an EMBL/GenBank/DDBJ whole genome shotgun (WGS) entry which is preliminary data.</text>
</comment>
<proteinExistence type="predicted"/>
<keyword evidence="2" id="KW-1185">Reference proteome</keyword>
<name>A0A9N9B730_FUNMO</name>
<dbReference type="Proteomes" id="UP000789375">
    <property type="component" value="Unassembled WGS sequence"/>
</dbReference>
<reference evidence="1" key="1">
    <citation type="submission" date="2021-06" db="EMBL/GenBank/DDBJ databases">
        <authorList>
            <person name="Kallberg Y."/>
            <person name="Tangrot J."/>
            <person name="Rosling A."/>
        </authorList>
    </citation>
    <scope>NUCLEOTIDE SEQUENCE</scope>
    <source>
        <strain evidence="1">87-6 pot B 2015</strain>
    </source>
</reference>
<dbReference type="EMBL" id="CAJVPP010001397">
    <property type="protein sequence ID" value="CAG8553004.1"/>
    <property type="molecule type" value="Genomic_DNA"/>
</dbReference>
<feature type="non-terminal residue" evidence="1">
    <location>
        <position position="39"/>
    </location>
</feature>
<protein>
    <submittedName>
        <fullName evidence="1">3904_t:CDS:1</fullName>
    </submittedName>
</protein>
<accession>A0A9N9B730</accession>
<organism evidence="1 2">
    <name type="scientific">Funneliformis mosseae</name>
    <name type="common">Endomycorrhizal fungus</name>
    <name type="synonym">Glomus mosseae</name>
    <dbReference type="NCBI Taxonomy" id="27381"/>
    <lineage>
        <taxon>Eukaryota</taxon>
        <taxon>Fungi</taxon>
        <taxon>Fungi incertae sedis</taxon>
        <taxon>Mucoromycota</taxon>
        <taxon>Glomeromycotina</taxon>
        <taxon>Glomeromycetes</taxon>
        <taxon>Glomerales</taxon>
        <taxon>Glomeraceae</taxon>
        <taxon>Funneliformis</taxon>
    </lineage>
</organism>